<evidence type="ECO:0000313" key="2">
    <source>
        <dbReference type="EMBL" id="KKK55233.1"/>
    </source>
</evidence>
<dbReference type="AlphaFoldDB" id="A0A0F8WF97"/>
<organism evidence="2">
    <name type="scientific">marine sediment metagenome</name>
    <dbReference type="NCBI Taxonomy" id="412755"/>
    <lineage>
        <taxon>unclassified sequences</taxon>
        <taxon>metagenomes</taxon>
        <taxon>ecological metagenomes</taxon>
    </lineage>
</organism>
<sequence>MTDDFKEETMEDILLRKMGDFREDLRKEARMRKNLEKRVYNLEKRVTKGAFSVREFMDEGKDREKELRGE</sequence>
<name>A0A0F8WF97_9ZZZZ</name>
<keyword evidence="1" id="KW-0175">Coiled coil</keyword>
<evidence type="ECO:0000256" key="1">
    <source>
        <dbReference type="SAM" id="Coils"/>
    </source>
</evidence>
<proteinExistence type="predicted"/>
<feature type="coiled-coil region" evidence="1">
    <location>
        <begin position="18"/>
        <end position="45"/>
    </location>
</feature>
<protein>
    <submittedName>
        <fullName evidence="2">Uncharacterized protein</fullName>
    </submittedName>
</protein>
<dbReference type="EMBL" id="LAZR01065594">
    <property type="protein sequence ID" value="KKK55233.1"/>
    <property type="molecule type" value="Genomic_DNA"/>
</dbReference>
<comment type="caution">
    <text evidence="2">The sequence shown here is derived from an EMBL/GenBank/DDBJ whole genome shotgun (WGS) entry which is preliminary data.</text>
</comment>
<gene>
    <name evidence="2" type="ORF">LCGC14_3076610</name>
</gene>
<reference evidence="2" key="1">
    <citation type="journal article" date="2015" name="Nature">
        <title>Complex archaea that bridge the gap between prokaryotes and eukaryotes.</title>
        <authorList>
            <person name="Spang A."/>
            <person name="Saw J.H."/>
            <person name="Jorgensen S.L."/>
            <person name="Zaremba-Niedzwiedzka K."/>
            <person name="Martijn J."/>
            <person name="Lind A.E."/>
            <person name="van Eijk R."/>
            <person name="Schleper C."/>
            <person name="Guy L."/>
            <person name="Ettema T.J."/>
        </authorList>
    </citation>
    <scope>NUCLEOTIDE SEQUENCE</scope>
</reference>
<accession>A0A0F8WF97</accession>